<organism evidence="1 2">
    <name type="scientific">Cupriavidus nantongensis</name>
    <dbReference type="NCBI Taxonomy" id="1796606"/>
    <lineage>
        <taxon>Bacteria</taxon>
        <taxon>Pseudomonadati</taxon>
        <taxon>Pseudomonadota</taxon>
        <taxon>Betaproteobacteria</taxon>
        <taxon>Burkholderiales</taxon>
        <taxon>Burkholderiaceae</taxon>
        <taxon>Cupriavidus</taxon>
    </lineage>
</organism>
<dbReference type="AlphaFoldDB" id="A0A142JG90"/>
<protein>
    <submittedName>
        <fullName evidence="1">Uncharacterized protein</fullName>
    </submittedName>
</protein>
<proteinExistence type="predicted"/>
<keyword evidence="2" id="KW-1185">Reference proteome</keyword>
<evidence type="ECO:0000313" key="2">
    <source>
        <dbReference type="Proteomes" id="UP000075238"/>
    </source>
</evidence>
<sequence>MCRRFCAERMSRIALHTVPLAELTTKRSGFVMAHRALPGQGGPARGVSGEKRARMALAWQTSLETRVNLKVMRARTRIGS</sequence>
<dbReference type="Proteomes" id="UP000075238">
    <property type="component" value="Chromosome 1"/>
</dbReference>
<reference evidence="1 2" key="1">
    <citation type="submission" date="2016-03" db="EMBL/GenBank/DDBJ databases">
        <title>Complete genome sequence of a novel chlorpyrifos degrading bacterium, Cupriavidus nantongensis sp. X1.</title>
        <authorList>
            <person name="Fang L."/>
        </authorList>
    </citation>
    <scope>NUCLEOTIDE SEQUENCE [LARGE SCALE GENOMIC DNA]</scope>
    <source>
        <strain evidence="1 2">X1</strain>
    </source>
</reference>
<dbReference type="KEGG" id="cnan:A2G96_04745"/>
<name>A0A142JG90_9BURK</name>
<gene>
    <name evidence="1" type="ORF">A2G96_04745</name>
</gene>
<evidence type="ECO:0000313" key="1">
    <source>
        <dbReference type="EMBL" id="AMR77102.1"/>
    </source>
</evidence>
<dbReference type="STRING" id="1796606.A2G96_04745"/>
<dbReference type="EMBL" id="CP014844">
    <property type="protein sequence ID" value="AMR77102.1"/>
    <property type="molecule type" value="Genomic_DNA"/>
</dbReference>
<accession>A0A142JG90</accession>